<evidence type="ECO:0000313" key="2">
    <source>
        <dbReference type="Proteomes" id="UP001446871"/>
    </source>
</evidence>
<dbReference type="Gene3D" id="1.10.287.1490">
    <property type="match status" value="1"/>
</dbReference>
<dbReference type="EMBL" id="JAQQWM010000001">
    <property type="protein sequence ID" value="KAK8082336.1"/>
    <property type="molecule type" value="Genomic_DNA"/>
</dbReference>
<keyword evidence="2" id="KW-1185">Reference proteome</keyword>
<protein>
    <submittedName>
        <fullName evidence="1">Uncharacterized protein</fullName>
    </submittedName>
</protein>
<accession>A0ABR1WFP4</accession>
<dbReference type="Proteomes" id="UP001446871">
    <property type="component" value="Unassembled WGS sequence"/>
</dbReference>
<organism evidence="1 2">
    <name type="scientific">Apiospora saccharicola</name>
    <dbReference type="NCBI Taxonomy" id="335842"/>
    <lineage>
        <taxon>Eukaryota</taxon>
        <taxon>Fungi</taxon>
        <taxon>Dikarya</taxon>
        <taxon>Ascomycota</taxon>
        <taxon>Pezizomycotina</taxon>
        <taxon>Sordariomycetes</taxon>
        <taxon>Xylariomycetidae</taxon>
        <taxon>Amphisphaeriales</taxon>
        <taxon>Apiosporaceae</taxon>
        <taxon>Apiospora</taxon>
    </lineage>
</organism>
<sequence>MLGIAGHQLASSFNEAVVRIDSDIVTLKADLGTLWERLDNRSRDLSGLLADVSSLRDEVRENQQATGDIPDIAALKEQLASTVSKVSAVQEDFDNRLNSAKEIMFQEMDSVRGELTRAQEGLQDLRRQLGDHGSLSREDAIAEDSYAKEVHLLRMEVAQLRNVTARNYARSQTSHCNTLPREELDILISNVAKFGNWVSQVETLQMESQMLKSRVQRLEANATPSERGDL</sequence>
<comment type="caution">
    <text evidence="1">The sequence shown here is derived from an EMBL/GenBank/DDBJ whole genome shotgun (WGS) entry which is preliminary data.</text>
</comment>
<gene>
    <name evidence="1" type="ORF">PG996_001117</name>
</gene>
<name>A0ABR1WFP4_9PEZI</name>
<proteinExistence type="predicted"/>
<evidence type="ECO:0000313" key="1">
    <source>
        <dbReference type="EMBL" id="KAK8082336.1"/>
    </source>
</evidence>
<reference evidence="1 2" key="1">
    <citation type="submission" date="2023-01" db="EMBL/GenBank/DDBJ databases">
        <title>Analysis of 21 Apiospora genomes using comparative genomics revels a genus with tremendous synthesis potential of carbohydrate active enzymes and secondary metabolites.</title>
        <authorList>
            <person name="Sorensen T."/>
        </authorList>
    </citation>
    <scope>NUCLEOTIDE SEQUENCE [LARGE SCALE GENOMIC DNA]</scope>
    <source>
        <strain evidence="1 2">CBS 83171</strain>
    </source>
</reference>